<gene>
    <name evidence="4" type="ORF">KKI46_16895</name>
</gene>
<dbReference type="EMBL" id="CP075898">
    <property type="protein sequence ID" value="QWB31810.1"/>
    <property type="molecule type" value="Genomic_DNA"/>
</dbReference>
<feature type="domain" description="Tryptophan synthase beta chain-like PALP" evidence="3">
    <location>
        <begin position="23"/>
        <end position="317"/>
    </location>
</feature>
<dbReference type="InterPro" id="IPR036052">
    <property type="entry name" value="TrpB-like_PALP_sf"/>
</dbReference>
<evidence type="ECO:0000313" key="5">
    <source>
        <dbReference type="Proteomes" id="UP000679498"/>
    </source>
</evidence>
<dbReference type="PANTHER" id="PTHR10314">
    <property type="entry name" value="CYSTATHIONINE BETA-SYNTHASE"/>
    <property type="match status" value="1"/>
</dbReference>
<reference evidence="4 5" key="1">
    <citation type="submission" date="2021-05" db="EMBL/GenBank/DDBJ databases">
        <title>Biocontrol using Exiguobacterium acetylicum SI17 against litchi downy blight caused by Peronophythora litchii.</title>
        <authorList>
            <person name="Zheng L."/>
        </authorList>
    </citation>
    <scope>NUCLEOTIDE SEQUENCE [LARGE SCALE GENOMIC DNA]</scope>
    <source>
        <strain evidence="4 5">SI17</strain>
        <plasmid evidence="4 5">p1</plasmid>
    </source>
</reference>
<accession>A0ABX8GDS7</accession>
<proteinExistence type="predicted"/>
<organism evidence="4 5">
    <name type="scientific">Exiguobacterium acetylicum</name>
    <name type="common">Brevibacterium acetylicum</name>
    <dbReference type="NCBI Taxonomy" id="41170"/>
    <lineage>
        <taxon>Bacteria</taxon>
        <taxon>Bacillati</taxon>
        <taxon>Bacillota</taxon>
        <taxon>Bacilli</taxon>
        <taxon>Bacillales</taxon>
        <taxon>Bacillales Family XII. Incertae Sedis</taxon>
        <taxon>Exiguobacterium</taxon>
    </lineage>
</organism>
<dbReference type="Proteomes" id="UP000679498">
    <property type="component" value="Plasmid p1"/>
</dbReference>
<evidence type="ECO:0000256" key="1">
    <source>
        <dbReference type="ARBA" id="ARBA00001933"/>
    </source>
</evidence>
<protein>
    <submittedName>
        <fullName evidence="4">Pyridoxal-phosphate dependent enzyme</fullName>
    </submittedName>
</protein>
<keyword evidence="2" id="KW-0663">Pyridoxal phosphate</keyword>
<evidence type="ECO:0000313" key="4">
    <source>
        <dbReference type="EMBL" id="QWB31810.1"/>
    </source>
</evidence>
<keyword evidence="4" id="KW-0614">Plasmid</keyword>
<dbReference type="GeneID" id="88813381"/>
<dbReference type="Gene3D" id="3.40.50.1100">
    <property type="match status" value="2"/>
</dbReference>
<dbReference type="SUPFAM" id="SSF53686">
    <property type="entry name" value="Tryptophan synthase beta subunit-like PLP-dependent enzymes"/>
    <property type="match status" value="1"/>
</dbReference>
<evidence type="ECO:0000256" key="2">
    <source>
        <dbReference type="ARBA" id="ARBA00022898"/>
    </source>
</evidence>
<geneLocation type="plasmid" evidence="4 5">
    <name>p1</name>
</geneLocation>
<dbReference type="Pfam" id="PF00291">
    <property type="entry name" value="PALP"/>
    <property type="match status" value="1"/>
</dbReference>
<sequence length="329" mass="36962">MVSLLKQDAEIQLQKHEVRVLPFHIGKTPVIQLSQRFSKTNNIYLKLESHNPTGSVKDRAVYAMMEPYLKTGKEESLHFILPSSGNAGISLAYLCSVFQQKCTIFASPDIAPIKIALIKHFGGNVITCDGDVSTEPGGWVYESNRFHEKTTSSILLNQFNNEQNVCVHEQTTAPELENHMIEKEIVLDYLFVGVGSGGTAQGILNFYKKHQKSTRVIGVEPVGGLLHGYYHEYESVYVDHGVEALSDCFVPENLNPTYRFDDVIQYTDQQMRTMQKRLETEEGVLVGEATGFMTSAIQDYIEKYDLKGKNIALIATDDAFRYIDGVRHG</sequence>
<dbReference type="InterPro" id="IPR001926">
    <property type="entry name" value="TrpB-like_PALP"/>
</dbReference>
<name>A0ABX8GDS7_EXIAC</name>
<dbReference type="InterPro" id="IPR050214">
    <property type="entry name" value="Cys_Synth/Cystath_Beta-Synth"/>
</dbReference>
<keyword evidence="5" id="KW-1185">Reference proteome</keyword>
<comment type="cofactor">
    <cofactor evidence="1">
        <name>pyridoxal 5'-phosphate</name>
        <dbReference type="ChEBI" id="CHEBI:597326"/>
    </cofactor>
</comment>
<evidence type="ECO:0000259" key="3">
    <source>
        <dbReference type="Pfam" id="PF00291"/>
    </source>
</evidence>
<dbReference type="RefSeq" id="WP_029343465.1">
    <property type="nucleotide sequence ID" value="NZ_CAXOKI010000008.1"/>
</dbReference>